<evidence type="ECO:0000313" key="2">
    <source>
        <dbReference type="EMBL" id="PAE90722.1"/>
    </source>
</evidence>
<dbReference type="Gene3D" id="3.40.50.150">
    <property type="entry name" value="Vaccinia Virus protein VP39"/>
    <property type="match status" value="1"/>
</dbReference>
<dbReference type="InterPro" id="IPR013216">
    <property type="entry name" value="Methyltransf_11"/>
</dbReference>
<proteinExistence type="predicted"/>
<evidence type="ECO:0000259" key="1">
    <source>
        <dbReference type="Pfam" id="PF08241"/>
    </source>
</evidence>
<name>A0A268P4Q6_SHOCL</name>
<dbReference type="RefSeq" id="WP_095326078.1">
    <property type="nucleotide sequence ID" value="NZ_BOQS01000008.1"/>
</dbReference>
<dbReference type="Proteomes" id="UP000216207">
    <property type="component" value="Unassembled WGS sequence"/>
</dbReference>
<dbReference type="CDD" id="cd02440">
    <property type="entry name" value="AdoMet_MTases"/>
    <property type="match status" value="1"/>
</dbReference>
<feature type="domain" description="Methyltransferase type 11" evidence="1">
    <location>
        <begin position="54"/>
        <end position="140"/>
    </location>
</feature>
<dbReference type="GO" id="GO:0008757">
    <property type="term" value="F:S-adenosylmethionine-dependent methyltransferase activity"/>
    <property type="evidence" value="ECO:0007669"/>
    <property type="project" value="InterPro"/>
</dbReference>
<keyword evidence="2" id="KW-0808">Transferase</keyword>
<keyword evidence="2" id="KW-0489">Methyltransferase</keyword>
<dbReference type="EMBL" id="NPCC01000004">
    <property type="protein sequence ID" value="PAE90722.1"/>
    <property type="molecule type" value="Genomic_DNA"/>
</dbReference>
<accession>A0A268P4Q6</accession>
<dbReference type="AlphaFoldDB" id="A0A268P4Q6"/>
<dbReference type="PANTHER" id="PTHR43460:SF1">
    <property type="entry name" value="METHYLTRANSFERASE TYPE 11 DOMAIN-CONTAINING PROTEIN"/>
    <property type="match status" value="1"/>
</dbReference>
<dbReference type="InterPro" id="IPR052939">
    <property type="entry name" value="23S_rRNA_MeTrnsfrase_RlmA"/>
</dbReference>
<evidence type="ECO:0000313" key="3">
    <source>
        <dbReference type="Proteomes" id="UP000216207"/>
    </source>
</evidence>
<gene>
    <name evidence="2" type="ORF">CHH72_02250</name>
</gene>
<reference evidence="2 3" key="1">
    <citation type="submission" date="2017-07" db="EMBL/GenBank/DDBJ databases">
        <title>Isolation and whole genome analysis of endospore-forming bacteria from heroin.</title>
        <authorList>
            <person name="Kalinowski J."/>
            <person name="Ahrens B."/>
            <person name="Al-Dilaimi A."/>
            <person name="Winkler A."/>
            <person name="Wibberg D."/>
            <person name="Schleenbecker U."/>
            <person name="Ruckert C."/>
            <person name="Wolfel R."/>
            <person name="Grass G."/>
        </authorList>
    </citation>
    <scope>NUCLEOTIDE SEQUENCE [LARGE SCALE GENOMIC DNA]</scope>
    <source>
        <strain evidence="2 3">7539</strain>
    </source>
</reference>
<protein>
    <submittedName>
        <fullName evidence="2">SAM-dependent methyltransferase</fullName>
    </submittedName>
</protein>
<organism evidence="2 3">
    <name type="scientific">Shouchella clausii</name>
    <name type="common">Alkalihalobacillus clausii</name>
    <dbReference type="NCBI Taxonomy" id="79880"/>
    <lineage>
        <taxon>Bacteria</taxon>
        <taxon>Bacillati</taxon>
        <taxon>Bacillota</taxon>
        <taxon>Bacilli</taxon>
        <taxon>Bacillales</taxon>
        <taxon>Bacillaceae</taxon>
        <taxon>Shouchella</taxon>
    </lineage>
</organism>
<comment type="caution">
    <text evidence="2">The sequence shown here is derived from an EMBL/GenBank/DDBJ whole genome shotgun (WGS) entry which is preliminary data.</text>
</comment>
<dbReference type="Pfam" id="PF08241">
    <property type="entry name" value="Methyltransf_11"/>
    <property type="match status" value="1"/>
</dbReference>
<dbReference type="GO" id="GO:0032259">
    <property type="term" value="P:methylation"/>
    <property type="evidence" value="ECO:0007669"/>
    <property type="project" value="UniProtKB-KW"/>
</dbReference>
<sequence>MAYSKTFLEQVETAMKQSFSGWNFEQLRGRVKEDELDWSYREWVKESLKQRTVLDMGTGGGEFLSSCAPFRGKVYATEGYEPNVEIAQKALAPFGVSVRYIEDDDNLPFSDKAFDSIINRHESYSEQELARILKPGGTFITQQAGGDDCKEINEALSLPLNTEFAEWKLEVAVDRLVAHGFSVEAKRKAFPKQRFFDIGALIYYLRAIPWQAPGFSVERHLPQLDHISQEIKKNGYFETTQHRFILKARK</sequence>
<dbReference type="PANTHER" id="PTHR43460">
    <property type="entry name" value="METHYLTRANSFERASE"/>
    <property type="match status" value="1"/>
</dbReference>
<dbReference type="InterPro" id="IPR029063">
    <property type="entry name" value="SAM-dependent_MTases_sf"/>
</dbReference>
<dbReference type="SUPFAM" id="SSF53335">
    <property type="entry name" value="S-adenosyl-L-methionine-dependent methyltransferases"/>
    <property type="match status" value="1"/>
</dbReference>